<proteinExistence type="predicted"/>
<feature type="region of interest" description="Disordered" evidence="1">
    <location>
        <begin position="1"/>
        <end position="25"/>
    </location>
</feature>
<dbReference type="Proteomes" id="UP000594943">
    <property type="component" value="Chromosome 1"/>
</dbReference>
<name>A0A7T2U321_9BURK</name>
<evidence type="ECO:0000313" key="2">
    <source>
        <dbReference type="EMBL" id="QPS44796.1"/>
    </source>
</evidence>
<organism evidence="2 3">
    <name type="scientific">Burkholderia humptydooensis</name>
    <dbReference type="NCBI Taxonomy" id="430531"/>
    <lineage>
        <taxon>Bacteria</taxon>
        <taxon>Pseudomonadati</taxon>
        <taxon>Pseudomonadota</taxon>
        <taxon>Betaproteobacteria</taxon>
        <taxon>Burkholderiales</taxon>
        <taxon>Burkholderiaceae</taxon>
        <taxon>Burkholderia</taxon>
        <taxon>pseudomallei group</taxon>
    </lineage>
</organism>
<dbReference type="KEGG" id="bhg:I6G56_06810"/>
<accession>A0A7T2U321</accession>
<dbReference type="EMBL" id="CP065686">
    <property type="protein sequence ID" value="QPS44796.1"/>
    <property type="molecule type" value="Genomic_DNA"/>
</dbReference>
<reference evidence="2 3" key="1">
    <citation type="submission" date="2020-12" db="EMBL/GenBank/DDBJ databases">
        <title>FDA dAtabase for Regulatory Grade micrObial Sequences (FDA-ARGOS): Supporting development and validation of Infectious Disease Dx tests.</title>
        <authorList>
            <person name="Nelson B."/>
            <person name="Plummer A."/>
            <person name="Tallon L."/>
            <person name="Sadzewicz L."/>
            <person name="Zhao X."/>
            <person name="Boylan J."/>
            <person name="Ott S."/>
            <person name="Bowen H."/>
            <person name="Vavikolanu K."/>
            <person name="Mehta A."/>
            <person name="Aluvathingal J."/>
            <person name="Nadendla S."/>
            <person name="Myers T."/>
            <person name="Yan Y."/>
            <person name="Sichtig H."/>
        </authorList>
    </citation>
    <scope>NUCLEOTIDE SEQUENCE [LARGE SCALE GENOMIC DNA]</scope>
    <source>
        <strain evidence="2 3">FDAARGOS_899</strain>
    </source>
</reference>
<sequence length="68" mass="6993">MDQPPPDAPPGAAPELPDGAIGVGCTPPVAPPVELESVFEPPCFEHEAIVIASPAVVTPTATTRHMLR</sequence>
<dbReference type="RefSeq" id="WP_156436725.1">
    <property type="nucleotide sequence ID" value="NZ_CM003626.1"/>
</dbReference>
<evidence type="ECO:0000313" key="3">
    <source>
        <dbReference type="Proteomes" id="UP000594943"/>
    </source>
</evidence>
<gene>
    <name evidence="2" type="ORF">I6G56_06810</name>
</gene>
<protein>
    <submittedName>
        <fullName evidence="2">Uncharacterized protein</fullName>
    </submittedName>
</protein>
<evidence type="ECO:0000256" key="1">
    <source>
        <dbReference type="SAM" id="MobiDB-lite"/>
    </source>
</evidence>
<dbReference type="AlphaFoldDB" id="A0A7T2U321"/>
<feature type="compositionally biased region" description="Pro residues" evidence="1">
    <location>
        <begin position="1"/>
        <end position="12"/>
    </location>
</feature>